<protein>
    <submittedName>
        <fullName evidence="1">Uncharacterized protein</fullName>
    </submittedName>
</protein>
<accession>A0ABQ2SPI7</accession>
<evidence type="ECO:0000313" key="2">
    <source>
        <dbReference type="Proteomes" id="UP000620633"/>
    </source>
</evidence>
<dbReference type="EMBL" id="BMQO01000018">
    <property type="protein sequence ID" value="GGS36037.1"/>
    <property type="molecule type" value="Genomic_DNA"/>
</dbReference>
<reference evidence="2" key="1">
    <citation type="journal article" date="2019" name="Int. J. Syst. Evol. Microbiol.">
        <title>The Global Catalogue of Microorganisms (GCM) 10K type strain sequencing project: providing services to taxonomists for standard genome sequencing and annotation.</title>
        <authorList>
            <consortium name="The Broad Institute Genomics Platform"/>
            <consortium name="The Broad Institute Genome Sequencing Center for Infectious Disease"/>
            <person name="Wu L."/>
            <person name="Ma J."/>
        </authorList>
    </citation>
    <scope>NUCLEOTIDE SEQUENCE [LARGE SCALE GENOMIC DNA]</scope>
    <source>
        <strain evidence="2">JCM 31406</strain>
    </source>
</reference>
<gene>
    <name evidence="1" type="ORF">GCM10008961_29570</name>
</gene>
<name>A0ABQ2SPI7_9DEIO</name>
<organism evidence="1 2">
    <name type="scientific">Deinococcus knuensis</name>
    <dbReference type="NCBI Taxonomy" id="1837380"/>
    <lineage>
        <taxon>Bacteria</taxon>
        <taxon>Thermotogati</taxon>
        <taxon>Deinococcota</taxon>
        <taxon>Deinococci</taxon>
        <taxon>Deinococcales</taxon>
        <taxon>Deinococcaceae</taxon>
        <taxon>Deinococcus</taxon>
    </lineage>
</organism>
<proteinExistence type="predicted"/>
<dbReference type="Proteomes" id="UP000620633">
    <property type="component" value="Unassembled WGS sequence"/>
</dbReference>
<evidence type="ECO:0000313" key="1">
    <source>
        <dbReference type="EMBL" id="GGS36037.1"/>
    </source>
</evidence>
<comment type="caution">
    <text evidence="1">The sequence shown here is derived from an EMBL/GenBank/DDBJ whole genome shotgun (WGS) entry which is preliminary data.</text>
</comment>
<sequence length="73" mass="7672">MGCKARSIRAKRVGAGRVPDVEPAGAVKFRIVGETNGSPYKDARRGEAGLSAGSASRFYVPPVVRGVRIGRVC</sequence>
<keyword evidence="2" id="KW-1185">Reference proteome</keyword>